<keyword evidence="5 6" id="KW-0472">Membrane</keyword>
<dbReference type="GO" id="GO:0022857">
    <property type="term" value="F:transmembrane transporter activity"/>
    <property type="evidence" value="ECO:0007669"/>
    <property type="project" value="InterPro"/>
</dbReference>
<dbReference type="Gene3D" id="1.20.1250.20">
    <property type="entry name" value="MFS general substrate transporter like domains"/>
    <property type="match status" value="1"/>
</dbReference>
<dbReference type="InterPro" id="IPR036259">
    <property type="entry name" value="MFS_trans_sf"/>
</dbReference>
<keyword evidence="9" id="KW-1185">Reference proteome</keyword>
<evidence type="ECO:0000256" key="2">
    <source>
        <dbReference type="ARBA" id="ARBA00022448"/>
    </source>
</evidence>
<evidence type="ECO:0000256" key="3">
    <source>
        <dbReference type="ARBA" id="ARBA00022692"/>
    </source>
</evidence>
<feature type="transmembrane region" description="Helical" evidence="6">
    <location>
        <begin position="58"/>
        <end position="77"/>
    </location>
</feature>
<dbReference type="PANTHER" id="PTHR23504">
    <property type="entry name" value="MAJOR FACILITATOR SUPERFAMILY DOMAIN-CONTAINING PROTEIN 10"/>
    <property type="match status" value="1"/>
</dbReference>
<dbReference type="PROSITE" id="PS50850">
    <property type="entry name" value="MFS"/>
    <property type="match status" value="1"/>
</dbReference>
<keyword evidence="4 6" id="KW-1133">Transmembrane helix</keyword>
<reference evidence="8 9" key="1">
    <citation type="journal article" date="2013" name="PLoS Genet.">
        <title>Genomic mechanisms accounting for the adaptation to parasitism in nematode-trapping fungi.</title>
        <authorList>
            <person name="Meerupati T."/>
            <person name="Andersson K.M."/>
            <person name="Friman E."/>
            <person name="Kumar D."/>
            <person name="Tunlid A."/>
            <person name="Ahren D."/>
        </authorList>
    </citation>
    <scope>NUCLEOTIDE SEQUENCE [LARGE SCALE GENOMIC DNA]</scope>
    <source>
        <strain evidence="8 9">CBS 200.50</strain>
    </source>
</reference>
<comment type="caution">
    <text evidence="8">The sequence shown here is derived from an EMBL/GenBank/DDBJ whole genome shotgun (WGS) entry which is preliminary data.</text>
</comment>
<protein>
    <recommendedName>
        <fullName evidence="7">Major facilitator superfamily (MFS) profile domain-containing protein</fullName>
    </recommendedName>
</protein>
<feature type="transmembrane region" description="Helical" evidence="6">
    <location>
        <begin position="158"/>
        <end position="181"/>
    </location>
</feature>
<evidence type="ECO:0000313" key="9">
    <source>
        <dbReference type="Proteomes" id="UP000015100"/>
    </source>
</evidence>
<evidence type="ECO:0000256" key="1">
    <source>
        <dbReference type="ARBA" id="ARBA00004141"/>
    </source>
</evidence>
<evidence type="ECO:0000259" key="7">
    <source>
        <dbReference type="PROSITE" id="PS50850"/>
    </source>
</evidence>
<dbReference type="OMA" id="ETNEMGL"/>
<dbReference type="eggNOG" id="KOG2615">
    <property type="taxonomic scope" value="Eukaryota"/>
</dbReference>
<evidence type="ECO:0000256" key="6">
    <source>
        <dbReference type="SAM" id="Phobius"/>
    </source>
</evidence>
<keyword evidence="3 6" id="KW-0812">Transmembrane</keyword>
<comment type="subcellular location">
    <subcellularLocation>
        <location evidence="1">Membrane</location>
        <topology evidence="1">Multi-pass membrane protein</topology>
    </subcellularLocation>
</comment>
<keyword evidence="2" id="KW-0813">Transport</keyword>
<feature type="transmembrane region" description="Helical" evidence="6">
    <location>
        <begin position="118"/>
        <end position="138"/>
    </location>
</feature>
<gene>
    <name evidence="8" type="ORF">H072_5965</name>
</gene>
<dbReference type="HOGENOM" id="CLU_001265_54_6_1"/>
<dbReference type="AlphaFoldDB" id="S8ABD2"/>
<dbReference type="Pfam" id="PF07690">
    <property type="entry name" value="MFS_1"/>
    <property type="match status" value="1"/>
</dbReference>
<evidence type="ECO:0000256" key="5">
    <source>
        <dbReference type="ARBA" id="ARBA00023136"/>
    </source>
</evidence>
<dbReference type="InterPro" id="IPR011701">
    <property type="entry name" value="MFS"/>
</dbReference>
<feature type="domain" description="Major facilitator superfamily (MFS) profile" evidence="7">
    <location>
        <begin position="1"/>
        <end position="470"/>
    </location>
</feature>
<name>S8ABD2_DACHA</name>
<sequence length="505" mass="54840">MALSSIFPYLPSMLRGFRVPEADIGSWAGIISASIAVAQFLTAVAWGRLSDRIGRKPSLLVGLFITMTGVLLFGFSTSIPMAIIARLCVGVPANVVILRTVVAELVPDPDMRVEALSFLPLAWNIGLISGVTLGGILSEPAQKYPSIFVKDGFFDRNPWALPNILIAAMALAGAVLTVLFLDETLADHKDRYDPGRELGEKLESFFKSSRSNTKSRKSARARLYLDTMVSDEETIRVVSNTPPSWSQILTPQSVCTVILFSISIMHRVTAEQLISLFFATHLRAKLDPIRLPFHIPGGFGMNSFQIGLIFAMCGITEIPIQLFVYAPLVRRYGNRKLLMVTAMVDPVLYFGIPYLLALYTPPSADGGGGSNNLICYSFWCLLLFVISLNTVLGLNSCLVLVTNSASSVRALATLNGFAQSLASVGVGFGPGLFGSLYSVGQKGEWTTIPWVGLTVVAAAMWIWIPQVEERVSFKETIVGDTADIRDIGCRTEDRCGSTPQLVAQS</sequence>
<reference evidence="9" key="2">
    <citation type="submission" date="2013-04" db="EMBL/GenBank/DDBJ databases">
        <title>Genomic mechanisms accounting for the adaptation to parasitism in nematode-trapping fungi.</title>
        <authorList>
            <person name="Ahren D.G."/>
        </authorList>
    </citation>
    <scope>NUCLEOTIDE SEQUENCE [LARGE SCALE GENOMIC DNA]</scope>
    <source>
        <strain evidence="9">CBS 200.50</strain>
    </source>
</reference>
<feature type="transmembrane region" description="Helical" evidence="6">
    <location>
        <begin position="445"/>
        <end position="464"/>
    </location>
</feature>
<dbReference type="EMBL" id="AQGS01000433">
    <property type="protein sequence ID" value="EPS40229.1"/>
    <property type="molecule type" value="Genomic_DNA"/>
</dbReference>
<accession>S8ABD2</accession>
<dbReference type="OrthoDB" id="10262656at2759"/>
<organism evidence="8 9">
    <name type="scientific">Dactylellina haptotyla (strain CBS 200.50)</name>
    <name type="common">Nematode-trapping fungus</name>
    <name type="synonym">Monacrosporium haptotylum</name>
    <dbReference type="NCBI Taxonomy" id="1284197"/>
    <lineage>
        <taxon>Eukaryota</taxon>
        <taxon>Fungi</taxon>
        <taxon>Dikarya</taxon>
        <taxon>Ascomycota</taxon>
        <taxon>Pezizomycotina</taxon>
        <taxon>Orbiliomycetes</taxon>
        <taxon>Orbiliales</taxon>
        <taxon>Orbiliaceae</taxon>
        <taxon>Dactylellina</taxon>
    </lineage>
</organism>
<proteinExistence type="predicted"/>
<feature type="transmembrane region" description="Helical" evidence="6">
    <location>
        <begin position="304"/>
        <end position="325"/>
    </location>
</feature>
<evidence type="ECO:0000313" key="8">
    <source>
        <dbReference type="EMBL" id="EPS40229.1"/>
    </source>
</evidence>
<feature type="transmembrane region" description="Helical" evidence="6">
    <location>
        <begin position="376"/>
        <end position="401"/>
    </location>
</feature>
<dbReference type="InterPro" id="IPR020846">
    <property type="entry name" value="MFS_dom"/>
</dbReference>
<dbReference type="SUPFAM" id="SSF103473">
    <property type="entry name" value="MFS general substrate transporter"/>
    <property type="match status" value="1"/>
</dbReference>
<dbReference type="PANTHER" id="PTHR23504:SF8">
    <property type="entry name" value="TRANSPORTER, PUTATIVE (AFU_ORTHOLOGUE AFUA_1G03730)-RELATED"/>
    <property type="match status" value="1"/>
</dbReference>
<evidence type="ECO:0000256" key="4">
    <source>
        <dbReference type="ARBA" id="ARBA00022989"/>
    </source>
</evidence>
<feature type="transmembrane region" description="Helical" evidence="6">
    <location>
        <begin position="413"/>
        <end position="433"/>
    </location>
</feature>
<dbReference type="Proteomes" id="UP000015100">
    <property type="component" value="Unassembled WGS sequence"/>
</dbReference>
<feature type="transmembrane region" description="Helical" evidence="6">
    <location>
        <begin position="24"/>
        <end position="46"/>
    </location>
</feature>
<dbReference type="GO" id="GO:0016020">
    <property type="term" value="C:membrane"/>
    <property type="evidence" value="ECO:0007669"/>
    <property type="project" value="UniProtKB-SubCell"/>
</dbReference>
<feature type="transmembrane region" description="Helical" evidence="6">
    <location>
        <begin position="337"/>
        <end position="356"/>
    </location>
</feature>